<evidence type="ECO:0000256" key="1">
    <source>
        <dbReference type="SAM" id="Phobius"/>
    </source>
</evidence>
<evidence type="ECO:0000313" key="3">
    <source>
        <dbReference type="Proteomes" id="UP001384579"/>
    </source>
</evidence>
<feature type="transmembrane region" description="Helical" evidence="1">
    <location>
        <begin position="64"/>
        <end position="87"/>
    </location>
</feature>
<feature type="transmembrane region" description="Helical" evidence="1">
    <location>
        <begin position="33"/>
        <end position="52"/>
    </location>
</feature>
<reference evidence="2 3" key="1">
    <citation type="journal article" date="2020" name="Harmful Algae">
        <title>Molecular and morphological characterization of a novel dihydroanatoxin-a producing Microcoleus species (cyanobacteria) from the Russian River, California, USA.</title>
        <authorList>
            <person name="Conklin K.Y."/>
            <person name="Stancheva R."/>
            <person name="Otten T.G."/>
            <person name="Fadness R."/>
            <person name="Boyer G.L."/>
            <person name="Read B."/>
            <person name="Zhang X."/>
            <person name="Sheath R.G."/>
        </authorList>
    </citation>
    <scope>NUCLEOTIDE SEQUENCE [LARGE SCALE GENOMIC DNA]</scope>
    <source>
        <strain evidence="2 3">PTRS2</strain>
    </source>
</reference>
<accession>A0ABU8YZM4</accession>
<keyword evidence="1" id="KW-1133">Transmembrane helix</keyword>
<keyword evidence="3" id="KW-1185">Reference proteome</keyword>
<comment type="caution">
    <text evidence="2">The sequence shown here is derived from an EMBL/GenBank/DDBJ whole genome shotgun (WGS) entry which is preliminary data.</text>
</comment>
<keyword evidence="1" id="KW-0472">Membrane</keyword>
<proteinExistence type="predicted"/>
<evidence type="ECO:0000313" key="2">
    <source>
        <dbReference type="EMBL" id="MEK0189685.1"/>
    </source>
</evidence>
<keyword evidence="1" id="KW-0812">Transmembrane</keyword>
<name>A0ABU8YZM4_9CYAN</name>
<feature type="transmembrane region" description="Helical" evidence="1">
    <location>
        <begin position="6"/>
        <end position="26"/>
    </location>
</feature>
<dbReference type="Proteomes" id="UP001384579">
    <property type="component" value="Unassembled WGS sequence"/>
</dbReference>
<dbReference type="RefSeq" id="WP_340542795.1">
    <property type="nucleotide sequence ID" value="NZ_JBBLXS010001513.1"/>
</dbReference>
<protein>
    <submittedName>
        <fullName evidence="2">Uncharacterized protein</fullName>
    </submittedName>
</protein>
<gene>
    <name evidence="2" type="ORF">WMG39_33300</name>
</gene>
<dbReference type="EMBL" id="JBBLXS010001513">
    <property type="protein sequence ID" value="MEK0189685.1"/>
    <property type="molecule type" value="Genomic_DNA"/>
</dbReference>
<organism evidence="2 3">
    <name type="scientific">Microcoleus anatoxicus PTRS2</name>
    <dbReference type="NCBI Taxonomy" id="2705321"/>
    <lineage>
        <taxon>Bacteria</taxon>
        <taxon>Bacillati</taxon>
        <taxon>Cyanobacteriota</taxon>
        <taxon>Cyanophyceae</taxon>
        <taxon>Oscillatoriophycideae</taxon>
        <taxon>Oscillatoriales</taxon>
        <taxon>Microcoleaceae</taxon>
        <taxon>Microcoleus</taxon>
        <taxon>Microcoleus anatoxicus</taxon>
    </lineage>
</organism>
<sequence length="89" mass="9799">MTKAIALINDFLMLAIASSFLCWVASLHPQALALVRAVYVVFALLWMLSWILDDWLVLRLRVDILTLQGVLVLGLSASVVGLGVMLCRS</sequence>